<proteinExistence type="predicted"/>
<reference evidence="4" key="1">
    <citation type="journal article" date="2020" name="mSystems">
        <title>Genome- and Community-Level Interaction Insights into Carbon Utilization and Element Cycling Functions of Hydrothermarchaeota in Hydrothermal Sediment.</title>
        <authorList>
            <person name="Zhou Z."/>
            <person name="Liu Y."/>
            <person name="Xu W."/>
            <person name="Pan J."/>
            <person name="Luo Z.H."/>
            <person name="Li M."/>
        </authorList>
    </citation>
    <scope>NUCLEOTIDE SEQUENCE [LARGE SCALE GENOMIC DNA]</scope>
    <source>
        <strain evidence="4">HyVt-501</strain>
    </source>
</reference>
<gene>
    <name evidence="4" type="ORF">ENJ61_03570</name>
</gene>
<feature type="region of interest" description="Disordered" evidence="2">
    <location>
        <begin position="153"/>
        <end position="183"/>
    </location>
</feature>
<sequence>MQLDRIKAQWAATPLWQRLILVILLPLVVAGAIWFYVIKPDMEKRDRLLGERAQLQREIEKYRQLIKPQVLERLQKQLENLKAKEEEKKKELERVVGRIPTVEEVEKIFGEINTIAGYRNLVITKIALSQPKTLNLQLVEKEGRKLVRSVTVEQRKVRGRRPRKAPPQKKKQPQQQQPRGVPVTTMRVTMSLEGKSSSIRDFLKDIQRRGLVSYPVSLKMKPSREGGTVSADVVIDVILQK</sequence>
<organism evidence="4">
    <name type="scientific">Aquifex aeolicus</name>
    <dbReference type="NCBI Taxonomy" id="63363"/>
    <lineage>
        <taxon>Bacteria</taxon>
        <taxon>Pseudomonadati</taxon>
        <taxon>Aquificota</taxon>
        <taxon>Aquificia</taxon>
        <taxon>Aquificales</taxon>
        <taxon>Aquificaceae</taxon>
        <taxon>Aquifex</taxon>
    </lineage>
</organism>
<evidence type="ECO:0000256" key="2">
    <source>
        <dbReference type="SAM" id="MobiDB-lite"/>
    </source>
</evidence>
<keyword evidence="3" id="KW-0472">Membrane</keyword>
<name>A0A7C5L4R5_AQUAO</name>
<feature type="coiled-coil region" evidence="1">
    <location>
        <begin position="45"/>
        <end position="98"/>
    </location>
</feature>
<feature type="transmembrane region" description="Helical" evidence="3">
    <location>
        <begin position="15"/>
        <end position="37"/>
    </location>
</feature>
<dbReference type="Proteomes" id="UP000885792">
    <property type="component" value="Unassembled WGS sequence"/>
</dbReference>
<feature type="compositionally biased region" description="Basic residues" evidence="2">
    <location>
        <begin position="157"/>
        <end position="172"/>
    </location>
</feature>
<dbReference type="AlphaFoldDB" id="A0A7C5L4R5"/>
<keyword evidence="3" id="KW-0812">Transmembrane</keyword>
<comment type="caution">
    <text evidence="4">The sequence shown here is derived from an EMBL/GenBank/DDBJ whole genome shotgun (WGS) entry which is preliminary data.</text>
</comment>
<accession>A0A7C5L4R5</accession>
<evidence type="ECO:0000256" key="1">
    <source>
        <dbReference type="SAM" id="Coils"/>
    </source>
</evidence>
<evidence type="ECO:0000256" key="3">
    <source>
        <dbReference type="SAM" id="Phobius"/>
    </source>
</evidence>
<keyword evidence="1" id="KW-0175">Coiled coil</keyword>
<keyword evidence="3" id="KW-1133">Transmembrane helix</keyword>
<protein>
    <submittedName>
        <fullName evidence="4">Uncharacterized protein</fullName>
    </submittedName>
</protein>
<evidence type="ECO:0000313" key="4">
    <source>
        <dbReference type="EMBL" id="HHJ63965.1"/>
    </source>
</evidence>
<dbReference type="EMBL" id="DRNB01000133">
    <property type="protein sequence ID" value="HHJ63965.1"/>
    <property type="molecule type" value="Genomic_DNA"/>
</dbReference>